<evidence type="ECO:0000313" key="10">
    <source>
        <dbReference type="Proteomes" id="UP000290545"/>
    </source>
</evidence>
<evidence type="ECO:0000313" key="9">
    <source>
        <dbReference type="EMBL" id="RXK86431.1"/>
    </source>
</evidence>
<dbReference type="PANTHER" id="PTHR23513">
    <property type="entry name" value="INTEGRAL MEMBRANE EFFLUX PROTEIN-RELATED"/>
    <property type="match status" value="1"/>
</dbReference>
<dbReference type="Gene3D" id="1.20.1250.20">
    <property type="entry name" value="MFS general substrate transporter like domains"/>
    <property type="match status" value="1"/>
</dbReference>
<dbReference type="InterPro" id="IPR010290">
    <property type="entry name" value="TM_effector"/>
</dbReference>
<feature type="transmembrane region" description="Helical" evidence="7">
    <location>
        <begin position="133"/>
        <end position="152"/>
    </location>
</feature>
<feature type="transmembrane region" description="Helical" evidence="7">
    <location>
        <begin position="400"/>
        <end position="423"/>
    </location>
</feature>
<protein>
    <submittedName>
        <fullName evidence="9">MFS transporter</fullName>
    </submittedName>
</protein>
<dbReference type="AlphaFoldDB" id="A0A4Q1DAK8"/>
<dbReference type="SUPFAM" id="SSF103473">
    <property type="entry name" value="MFS general substrate transporter"/>
    <property type="match status" value="1"/>
</dbReference>
<proteinExistence type="predicted"/>
<dbReference type="PANTHER" id="PTHR23513:SF9">
    <property type="entry name" value="ENTEROBACTIN EXPORTER ENTS"/>
    <property type="match status" value="1"/>
</dbReference>
<feature type="transmembrane region" description="Helical" evidence="7">
    <location>
        <begin position="70"/>
        <end position="90"/>
    </location>
</feature>
<dbReference type="Pfam" id="PF05977">
    <property type="entry name" value="MFS_3"/>
    <property type="match status" value="1"/>
</dbReference>
<evidence type="ECO:0000256" key="1">
    <source>
        <dbReference type="ARBA" id="ARBA00004651"/>
    </source>
</evidence>
<keyword evidence="4 7" id="KW-0812">Transmembrane</keyword>
<dbReference type="InterPro" id="IPR036259">
    <property type="entry name" value="MFS_trans_sf"/>
</dbReference>
<comment type="subcellular location">
    <subcellularLocation>
        <location evidence="1">Cell membrane</location>
        <topology evidence="1">Multi-pass membrane protein</topology>
    </subcellularLocation>
</comment>
<dbReference type="EMBL" id="SDHZ01000001">
    <property type="protein sequence ID" value="RXK86431.1"/>
    <property type="molecule type" value="Genomic_DNA"/>
</dbReference>
<dbReference type="InterPro" id="IPR020846">
    <property type="entry name" value="MFS_dom"/>
</dbReference>
<sequence>MIPGSIFLRCLSKRKTDMASDSTVKNDPFIALKTVELRHLLSGRFLFIMSLRMMSTVLGWWIFNLTNAPFAIGLIGLSEIIPAISLALYAGHVIDLSEKRKLLLTGISLYLVAVLILLLLATPYTARHFSNHWIAVFIYITIFGTGIVRAFAGPVFNVILASVVPRENLPNATTWNQGTYLMGSVSGHAIGGFLIAGLGILGAFGVIAALIVISIAIVFQLKPKPPLNVKGEKKTWDSVKEGVNFVFKTKELLGAVSLDMFAVLFGGAVAMVPVYARDILHVGPQGYGFLNGAADIGAIFSVLLLTLFPLRKKQGTRLLVAVAGFGLCIILFAVSRMFWLSFVALMFSGILDGISVVVRGTIMQLKTPDNMRGRVLSVNSMFINSSNELGQFESGLTAKLMGVIPSVIFGGCMTLAVVIVTWIKAPSLRKMEY</sequence>
<keyword evidence="3" id="KW-1003">Cell membrane</keyword>
<evidence type="ECO:0000259" key="8">
    <source>
        <dbReference type="PROSITE" id="PS50850"/>
    </source>
</evidence>
<evidence type="ECO:0000256" key="5">
    <source>
        <dbReference type="ARBA" id="ARBA00022989"/>
    </source>
</evidence>
<dbReference type="GO" id="GO:0005886">
    <property type="term" value="C:plasma membrane"/>
    <property type="evidence" value="ECO:0007669"/>
    <property type="project" value="UniProtKB-SubCell"/>
</dbReference>
<feature type="transmembrane region" description="Helical" evidence="7">
    <location>
        <begin position="102"/>
        <end position="121"/>
    </location>
</feature>
<feature type="transmembrane region" description="Helical" evidence="7">
    <location>
        <begin position="252"/>
        <end position="276"/>
    </location>
</feature>
<evidence type="ECO:0000256" key="3">
    <source>
        <dbReference type="ARBA" id="ARBA00022475"/>
    </source>
</evidence>
<keyword evidence="2" id="KW-0813">Transport</keyword>
<keyword evidence="6 7" id="KW-0472">Membrane</keyword>
<name>A0A4Q1DAK8_9BACT</name>
<dbReference type="Proteomes" id="UP000290545">
    <property type="component" value="Unassembled WGS sequence"/>
</dbReference>
<comment type="caution">
    <text evidence="9">The sequence shown here is derived from an EMBL/GenBank/DDBJ whole genome shotgun (WGS) entry which is preliminary data.</text>
</comment>
<keyword evidence="10" id="KW-1185">Reference proteome</keyword>
<feature type="transmembrane region" description="Helical" evidence="7">
    <location>
        <begin position="190"/>
        <end position="219"/>
    </location>
</feature>
<dbReference type="PROSITE" id="PS50850">
    <property type="entry name" value="MFS"/>
    <property type="match status" value="1"/>
</dbReference>
<evidence type="ECO:0000256" key="6">
    <source>
        <dbReference type="ARBA" id="ARBA00023136"/>
    </source>
</evidence>
<feature type="domain" description="Major facilitator superfamily (MFS) profile" evidence="8">
    <location>
        <begin position="1"/>
        <end position="226"/>
    </location>
</feature>
<feature type="transmembrane region" description="Helical" evidence="7">
    <location>
        <begin position="315"/>
        <end position="334"/>
    </location>
</feature>
<dbReference type="OrthoDB" id="7283966at2"/>
<organism evidence="9 10">
    <name type="scientific">Filimonas effusa</name>
    <dbReference type="NCBI Taxonomy" id="2508721"/>
    <lineage>
        <taxon>Bacteria</taxon>
        <taxon>Pseudomonadati</taxon>
        <taxon>Bacteroidota</taxon>
        <taxon>Chitinophagia</taxon>
        <taxon>Chitinophagales</taxon>
        <taxon>Chitinophagaceae</taxon>
        <taxon>Filimonas</taxon>
    </lineage>
</organism>
<dbReference type="GO" id="GO:0022857">
    <property type="term" value="F:transmembrane transporter activity"/>
    <property type="evidence" value="ECO:0007669"/>
    <property type="project" value="InterPro"/>
</dbReference>
<reference evidence="9 10" key="1">
    <citation type="submission" date="2019-01" db="EMBL/GenBank/DDBJ databases">
        <title>Filimonas sp. strain TTM-71.</title>
        <authorList>
            <person name="Chen W.-M."/>
        </authorList>
    </citation>
    <scope>NUCLEOTIDE SEQUENCE [LARGE SCALE GENOMIC DNA]</scope>
    <source>
        <strain evidence="9 10">TTM-71</strain>
    </source>
</reference>
<keyword evidence="5 7" id="KW-1133">Transmembrane helix</keyword>
<gene>
    <name evidence="9" type="ORF">ESB13_06390</name>
</gene>
<feature type="transmembrane region" description="Helical" evidence="7">
    <location>
        <begin position="45"/>
        <end position="63"/>
    </location>
</feature>
<evidence type="ECO:0000256" key="7">
    <source>
        <dbReference type="SAM" id="Phobius"/>
    </source>
</evidence>
<accession>A0A4Q1DAK8</accession>
<evidence type="ECO:0000256" key="2">
    <source>
        <dbReference type="ARBA" id="ARBA00022448"/>
    </source>
</evidence>
<dbReference type="CDD" id="cd06173">
    <property type="entry name" value="MFS_MefA_like"/>
    <property type="match status" value="1"/>
</dbReference>
<feature type="transmembrane region" description="Helical" evidence="7">
    <location>
        <begin position="288"/>
        <end position="308"/>
    </location>
</feature>
<evidence type="ECO:0000256" key="4">
    <source>
        <dbReference type="ARBA" id="ARBA00022692"/>
    </source>
</evidence>